<gene>
    <name evidence="2" type="ORF">AB1Y20_021566</name>
</gene>
<evidence type="ECO:0000313" key="3">
    <source>
        <dbReference type="Proteomes" id="UP001515480"/>
    </source>
</evidence>
<feature type="chain" id="PRO_5044207204" description="Beta-galactosidase" evidence="1">
    <location>
        <begin position="33"/>
        <end position="172"/>
    </location>
</feature>
<proteinExistence type="predicted"/>
<accession>A0AB34JMM7</accession>
<keyword evidence="1" id="KW-0732">Signal</keyword>
<evidence type="ECO:0000256" key="1">
    <source>
        <dbReference type="SAM" id="SignalP"/>
    </source>
</evidence>
<reference evidence="2 3" key="1">
    <citation type="journal article" date="2024" name="Science">
        <title>Giant polyketide synthase enzymes in the biosynthesis of giant marine polyether toxins.</title>
        <authorList>
            <person name="Fallon T.R."/>
            <person name="Shende V.V."/>
            <person name="Wierzbicki I.H."/>
            <person name="Pendleton A.L."/>
            <person name="Watervoot N.F."/>
            <person name="Auber R.P."/>
            <person name="Gonzalez D.J."/>
            <person name="Wisecaver J.H."/>
            <person name="Moore B.S."/>
        </authorList>
    </citation>
    <scope>NUCLEOTIDE SEQUENCE [LARGE SCALE GENOMIC DNA]</scope>
    <source>
        <strain evidence="2 3">12B1</strain>
    </source>
</reference>
<evidence type="ECO:0008006" key="4">
    <source>
        <dbReference type="Google" id="ProtNLM"/>
    </source>
</evidence>
<feature type="signal peptide" evidence="1">
    <location>
        <begin position="1"/>
        <end position="32"/>
    </location>
</feature>
<comment type="caution">
    <text evidence="2">The sequence shown here is derived from an EMBL/GenBank/DDBJ whole genome shotgun (WGS) entry which is preliminary data.</text>
</comment>
<keyword evidence="3" id="KW-1185">Reference proteome</keyword>
<name>A0AB34JMM7_PRYPA</name>
<evidence type="ECO:0000313" key="2">
    <source>
        <dbReference type="EMBL" id="KAL1521917.1"/>
    </source>
</evidence>
<sequence>MSMRVSGLSGLLQTLPALLLSLLPSLLPSVSAVSTDLEHLAEIREAEGVYHRSSPGRWAGGAVKPHEPRMTWSWTLSGGTVRVQVPHAAAEVDAVYVRDQHGRIVAGKLLPRGAQVDVTLEVPAGTIKLTAFASSAIDGVWKSPEIDLSWTETRHMGEGRVIAHTPALKDEL</sequence>
<protein>
    <recommendedName>
        <fullName evidence="4">Beta-galactosidase</fullName>
    </recommendedName>
</protein>
<dbReference type="Proteomes" id="UP001515480">
    <property type="component" value="Unassembled WGS sequence"/>
</dbReference>
<dbReference type="AlphaFoldDB" id="A0AB34JMM7"/>
<organism evidence="2 3">
    <name type="scientific">Prymnesium parvum</name>
    <name type="common">Toxic golden alga</name>
    <dbReference type="NCBI Taxonomy" id="97485"/>
    <lineage>
        <taxon>Eukaryota</taxon>
        <taxon>Haptista</taxon>
        <taxon>Haptophyta</taxon>
        <taxon>Prymnesiophyceae</taxon>
        <taxon>Prymnesiales</taxon>
        <taxon>Prymnesiaceae</taxon>
        <taxon>Prymnesium</taxon>
    </lineage>
</organism>
<dbReference type="EMBL" id="JBGBPQ010000007">
    <property type="protein sequence ID" value="KAL1521917.1"/>
    <property type="molecule type" value="Genomic_DNA"/>
</dbReference>